<dbReference type="Proteomes" id="UP001558652">
    <property type="component" value="Unassembled WGS sequence"/>
</dbReference>
<dbReference type="InterPro" id="IPR002403">
    <property type="entry name" value="Cyt_P450_E_grp-IV"/>
</dbReference>
<evidence type="ECO:0000256" key="9">
    <source>
        <dbReference type="ARBA" id="ARBA00022848"/>
    </source>
</evidence>
<evidence type="ECO:0000256" key="15">
    <source>
        <dbReference type="RuleBase" id="RU000461"/>
    </source>
</evidence>
<evidence type="ECO:0000256" key="1">
    <source>
        <dbReference type="ARBA" id="ARBA00001971"/>
    </source>
</evidence>
<accession>A0ABD0YFY2</accession>
<evidence type="ECO:0000256" key="14">
    <source>
        <dbReference type="PIRSR" id="PIRSR602403-1"/>
    </source>
</evidence>
<dbReference type="SUPFAM" id="SSF48264">
    <property type="entry name" value="Cytochrome P450"/>
    <property type="match status" value="1"/>
</dbReference>
<keyword evidence="6 14" id="KW-0349">Heme</keyword>
<name>A0ABD0YFY2_9HEMI</name>
<comment type="similarity">
    <text evidence="5 15">Belongs to the cytochrome P450 family.</text>
</comment>
<comment type="cofactor">
    <cofactor evidence="1 14">
        <name>heme</name>
        <dbReference type="ChEBI" id="CHEBI:30413"/>
    </cofactor>
</comment>
<evidence type="ECO:0000256" key="12">
    <source>
        <dbReference type="ARBA" id="ARBA00023033"/>
    </source>
</evidence>
<keyword evidence="11 14" id="KW-0408">Iron</keyword>
<proteinExistence type="inferred from homology"/>
<dbReference type="PROSITE" id="PS00086">
    <property type="entry name" value="CYTOCHROME_P450"/>
    <property type="match status" value="1"/>
</dbReference>
<evidence type="ECO:0000256" key="5">
    <source>
        <dbReference type="ARBA" id="ARBA00010617"/>
    </source>
</evidence>
<keyword evidence="7 14" id="KW-0479">Metal-binding</keyword>
<dbReference type="InterPro" id="IPR017972">
    <property type="entry name" value="Cyt_P450_CS"/>
</dbReference>
<evidence type="ECO:0000256" key="10">
    <source>
        <dbReference type="ARBA" id="ARBA00023002"/>
    </source>
</evidence>
<dbReference type="InterPro" id="IPR050196">
    <property type="entry name" value="Cytochrome_P450_Monoox"/>
</dbReference>
<evidence type="ECO:0000256" key="7">
    <source>
        <dbReference type="ARBA" id="ARBA00022723"/>
    </source>
</evidence>
<evidence type="ECO:0000313" key="16">
    <source>
        <dbReference type="EMBL" id="KAL1115984.1"/>
    </source>
</evidence>
<comment type="subcellular location">
    <subcellularLocation>
        <location evidence="4">Endoplasmic reticulum membrane</location>
        <topology evidence="4">Peripheral membrane protein</topology>
    </subcellularLocation>
    <subcellularLocation>
        <location evidence="3">Microsome membrane</location>
        <topology evidence="3">Peripheral membrane protein</topology>
    </subcellularLocation>
</comment>
<evidence type="ECO:0000256" key="13">
    <source>
        <dbReference type="ARBA" id="ARBA00023136"/>
    </source>
</evidence>
<dbReference type="GO" id="GO:0046872">
    <property type="term" value="F:metal ion binding"/>
    <property type="evidence" value="ECO:0007669"/>
    <property type="project" value="UniProtKB-KW"/>
</dbReference>
<dbReference type="Gene3D" id="1.10.630.10">
    <property type="entry name" value="Cytochrome P450"/>
    <property type="match status" value="1"/>
</dbReference>
<evidence type="ECO:0000256" key="4">
    <source>
        <dbReference type="ARBA" id="ARBA00004406"/>
    </source>
</evidence>
<evidence type="ECO:0000256" key="6">
    <source>
        <dbReference type="ARBA" id="ARBA00022617"/>
    </source>
</evidence>
<keyword evidence="12 15" id="KW-0503">Monooxygenase</keyword>
<dbReference type="GO" id="GO:0005789">
    <property type="term" value="C:endoplasmic reticulum membrane"/>
    <property type="evidence" value="ECO:0007669"/>
    <property type="project" value="UniProtKB-SubCell"/>
</dbReference>
<protein>
    <recommendedName>
        <fullName evidence="18">Cytochrome P450</fullName>
    </recommendedName>
</protein>
<feature type="non-terminal residue" evidence="16">
    <location>
        <position position="1"/>
    </location>
</feature>
<dbReference type="Pfam" id="PF00067">
    <property type="entry name" value="p450"/>
    <property type="match status" value="1"/>
</dbReference>
<keyword evidence="17" id="KW-1185">Reference proteome</keyword>
<gene>
    <name evidence="16" type="ORF">AAG570_005479</name>
</gene>
<keyword evidence="13" id="KW-0472">Membrane</keyword>
<dbReference type="PRINTS" id="PR00465">
    <property type="entry name" value="EP450IV"/>
</dbReference>
<evidence type="ECO:0000256" key="3">
    <source>
        <dbReference type="ARBA" id="ARBA00004174"/>
    </source>
</evidence>
<evidence type="ECO:0000256" key="11">
    <source>
        <dbReference type="ARBA" id="ARBA00023004"/>
    </source>
</evidence>
<organism evidence="16 17">
    <name type="scientific">Ranatra chinensis</name>
    <dbReference type="NCBI Taxonomy" id="642074"/>
    <lineage>
        <taxon>Eukaryota</taxon>
        <taxon>Metazoa</taxon>
        <taxon>Ecdysozoa</taxon>
        <taxon>Arthropoda</taxon>
        <taxon>Hexapoda</taxon>
        <taxon>Insecta</taxon>
        <taxon>Pterygota</taxon>
        <taxon>Neoptera</taxon>
        <taxon>Paraneoptera</taxon>
        <taxon>Hemiptera</taxon>
        <taxon>Heteroptera</taxon>
        <taxon>Panheteroptera</taxon>
        <taxon>Nepomorpha</taxon>
        <taxon>Nepidae</taxon>
        <taxon>Ranatrinae</taxon>
        <taxon>Ranatra</taxon>
    </lineage>
</organism>
<dbReference type="GO" id="GO:0004497">
    <property type="term" value="F:monooxygenase activity"/>
    <property type="evidence" value="ECO:0007669"/>
    <property type="project" value="UniProtKB-KW"/>
</dbReference>
<sequence length="114" mass="12876">IPAGSSVIIPSSVVHLRRDIYPDPYKFDPDRFSPENVASRHKYSFMAFGGGPRACIGYKFAMLSMKTTLVIILRRYKIYSDIKMRDIKVTVAVTSRAVDGYPIRIEERTAGEVC</sequence>
<comment type="function">
    <text evidence="2">May be involved in the metabolism of insect hormones and in the breakdown of synthetic insecticides.</text>
</comment>
<dbReference type="InterPro" id="IPR036396">
    <property type="entry name" value="Cyt_P450_sf"/>
</dbReference>
<dbReference type="PANTHER" id="PTHR24291:SF189">
    <property type="entry name" value="CYTOCHROME P450 4C3-RELATED"/>
    <property type="match status" value="1"/>
</dbReference>
<dbReference type="AlphaFoldDB" id="A0ABD0YFY2"/>
<dbReference type="EMBL" id="JBFDAA010000018">
    <property type="protein sequence ID" value="KAL1115984.1"/>
    <property type="molecule type" value="Genomic_DNA"/>
</dbReference>
<evidence type="ECO:0000313" key="17">
    <source>
        <dbReference type="Proteomes" id="UP001558652"/>
    </source>
</evidence>
<evidence type="ECO:0000256" key="2">
    <source>
        <dbReference type="ARBA" id="ARBA00003690"/>
    </source>
</evidence>
<dbReference type="InterPro" id="IPR001128">
    <property type="entry name" value="Cyt_P450"/>
</dbReference>
<feature type="binding site" description="axial binding residue" evidence="14">
    <location>
        <position position="55"/>
    </location>
    <ligand>
        <name>heme</name>
        <dbReference type="ChEBI" id="CHEBI:30413"/>
    </ligand>
    <ligandPart>
        <name>Fe</name>
        <dbReference type="ChEBI" id="CHEBI:18248"/>
    </ligandPart>
</feature>
<keyword evidence="10 15" id="KW-0560">Oxidoreductase</keyword>
<evidence type="ECO:0008006" key="18">
    <source>
        <dbReference type="Google" id="ProtNLM"/>
    </source>
</evidence>
<keyword evidence="9" id="KW-0492">Microsome</keyword>
<evidence type="ECO:0000256" key="8">
    <source>
        <dbReference type="ARBA" id="ARBA00022824"/>
    </source>
</evidence>
<keyword evidence="8" id="KW-0256">Endoplasmic reticulum</keyword>
<dbReference type="PANTHER" id="PTHR24291">
    <property type="entry name" value="CYTOCHROME P450 FAMILY 4"/>
    <property type="match status" value="1"/>
</dbReference>
<reference evidence="16 17" key="1">
    <citation type="submission" date="2024-07" db="EMBL/GenBank/DDBJ databases">
        <title>Chromosome-level genome assembly of the water stick insect Ranatra chinensis (Heteroptera: Nepidae).</title>
        <authorList>
            <person name="Liu X."/>
        </authorList>
    </citation>
    <scope>NUCLEOTIDE SEQUENCE [LARGE SCALE GENOMIC DNA]</scope>
    <source>
        <strain evidence="16">Cailab_2021Rc</strain>
        <tissue evidence="16">Muscle</tissue>
    </source>
</reference>
<comment type="caution">
    <text evidence="16">The sequence shown here is derived from an EMBL/GenBank/DDBJ whole genome shotgun (WGS) entry which is preliminary data.</text>
</comment>